<feature type="domain" description="NlpC/P60" evidence="5">
    <location>
        <begin position="97"/>
        <end position="243"/>
    </location>
</feature>
<organism evidence="6 7">
    <name type="scientific">Sapientia aquatica</name>
    <dbReference type="NCBI Taxonomy" id="1549640"/>
    <lineage>
        <taxon>Bacteria</taxon>
        <taxon>Pseudomonadati</taxon>
        <taxon>Pseudomonadota</taxon>
        <taxon>Betaproteobacteria</taxon>
        <taxon>Burkholderiales</taxon>
        <taxon>Oxalobacteraceae</taxon>
        <taxon>Sapientia</taxon>
    </lineage>
</organism>
<protein>
    <recommendedName>
        <fullName evidence="5">NlpC/P60 domain-containing protein</fullName>
    </recommendedName>
</protein>
<comment type="caution">
    <text evidence="6">The sequence shown here is derived from an EMBL/GenBank/DDBJ whole genome shotgun (WGS) entry which is preliminary data.</text>
</comment>
<dbReference type="InterPro" id="IPR000064">
    <property type="entry name" value="NLP_P60_dom"/>
</dbReference>
<dbReference type="SUPFAM" id="SSF54001">
    <property type="entry name" value="Cysteine proteinases"/>
    <property type="match status" value="1"/>
</dbReference>
<dbReference type="RefSeq" id="WP_133330070.1">
    <property type="nucleotide sequence ID" value="NZ_SMYL01000009.1"/>
</dbReference>
<dbReference type="InterPro" id="IPR038765">
    <property type="entry name" value="Papain-like_cys_pep_sf"/>
</dbReference>
<dbReference type="Pfam" id="PF00877">
    <property type="entry name" value="NLPC_P60"/>
    <property type="match status" value="1"/>
</dbReference>
<keyword evidence="3" id="KW-0378">Hydrolase</keyword>
<dbReference type="OrthoDB" id="1494599at2"/>
<keyword evidence="4" id="KW-0788">Thiol protease</keyword>
<dbReference type="Gene3D" id="3.90.1720.10">
    <property type="entry name" value="endopeptidase domain like (from Nostoc punctiforme)"/>
    <property type="match status" value="1"/>
</dbReference>
<evidence type="ECO:0000259" key="5">
    <source>
        <dbReference type="PROSITE" id="PS51935"/>
    </source>
</evidence>
<accession>A0A4R5VWV3</accession>
<evidence type="ECO:0000256" key="2">
    <source>
        <dbReference type="ARBA" id="ARBA00022670"/>
    </source>
</evidence>
<dbReference type="GO" id="GO:0006508">
    <property type="term" value="P:proteolysis"/>
    <property type="evidence" value="ECO:0007669"/>
    <property type="project" value="UniProtKB-KW"/>
</dbReference>
<evidence type="ECO:0000313" key="6">
    <source>
        <dbReference type="EMBL" id="TDK63557.1"/>
    </source>
</evidence>
<dbReference type="EMBL" id="SMYL01000009">
    <property type="protein sequence ID" value="TDK63557.1"/>
    <property type="molecule type" value="Genomic_DNA"/>
</dbReference>
<dbReference type="GO" id="GO:0008234">
    <property type="term" value="F:cysteine-type peptidase activity"/>
    <property type="evidence" value="ECO:0007669"/>
    <property type="project" value="UniProtKB-KW"/>
</dbReference>
<keyword evidence="7" id="KW-1185">Reference proteome</keyword>
<keyword evidence="2" id="KW-0645">Protease</keyword>
<name>A0A4R5VWV3_9BURK</name>
<gene>
    <name evidence="6" type="ORF">E2I14_15260</name>
</gene>
<evidence type="ECO:0000313" key="7">
    <source>
        <dbReference type="Proteomes" id="UP000294829"/>
    </source>
</evidence>
<dbReference type="PROSITE" id="PS51935">
    <property type="entry name" value="NLPC_P60"/>
    <property type="match status" value="1"/>
</dbReference>
<reference evidence="6 7" key="1">
    <citation type="submission" date="2019-03" db="EMBL/GenBank/DDBJ databases">
        <title>Sapientia aquatica gen. nov., sp. nov., isolated from a crater lake.</title>
        <authorList>
            <person name="Felfoldi T."/>
            <person name="Szabo A."/>
            <person name="Toth E."/>
            <person name="Schumann P."/>
            <person name="Keki Z."/>
            <person name="Marialigeti K."/>
            <person name="Mathe I."/>
        </authorList>
    </citation>
    <scope>NUCLEOTIDE SEQUENCE [LARGE SCALE GENOMIC DNA]</scope>
    <source>
        <strain evidence="6 7">SA-152</strain>
    </source>
</reference>
<comment type="similarity">
    <text evidence="1">Belongs to the peptidase C40 family.</text>
</comment>
<proteinExistence type="inferred from homology"/>
<dbReference type="Proteomes" id="UP000294829">
    <property type="component" value="Unassembled WGS sequence"/>
</dbReference>
<sequence>MVADNYIKNWHEVVQHVLQEYPNEACGIIDSDNIFHPYPNIHSDPLHCFELSSTVFIEHDLKAILHSHTYDQKTSHSASRDLARCPSFVDQESQISSDVEWCVVVCDGEGVDQPIWWGDYNHTAPLMDREFIPGAQDCLTFIADWMYQNKGIELPRQPHSEDWFQNGEDFMSELYKTWGFSDINSSEIEIGDLVMFKIRSSVVNHLGIYVGNSMVAHHLFNRLPVEELLCKWEGYIERIARYAKND</sequence>
<dbReference type="AlphaFoldDB" id="A0A4R5VWV3"/>
<evidence type="ECO:0000256" key="4">
    <source>
        <dbReference type="ARBA" id="ARBA00022807"/>
    </source>
</evidence>
<evidence type="ECO:0000256" key="3">
    <source>
        <dbReference type="ARBA" id="ARBA00022801"/>
    </source>
</evidence>
<evidence type="ECO:0000256" key="1">
    <source>
        <dbReference type="ARBA" id="ARBA00007074"/>
    </source>
</evidence>